<evidence type="ECO:0000256" key="3">
    <source>
        <dbReference type="ARBA" id="ARBA00022825"/>
    </source>
</evidence>
<dbReference type="OrthoDB" id="10002959at2759"/>
<feature type="signal peptide" evidence="5">
    <location>
        <begin position="1"/>
        <end position="27"/>
    </location>
</feature>
<dbReference type="CDD" id="cd00190">
    <property type="entry name" value="Tryp_SPc"/>
    <property type="match status" value="1"/>
</dbReference>
<evidence type="ECO:0000256" key="5">
    <source>
        <dbReference type="SAM" id="SignalP"/>
    </source>
</evidence>
<name>A0A7J5Y8M7_DISMA</name>
<dbReference type="SMART" id="SM00020">
    <property type="entry name" value="Tryp_SPc"/>
    <property type="match status" value="1"/>
</dbReference>
<keyword evidence="8" id="KW-1185">Reference proteome</keyword>
<dbReference type="SUPFAM" id="SSF50494">
    <property type="entry name" value="Trypsin-like serine proteases"/>
    <property type="match status" value="1"/>
</dbReference>
<protein>
    <recommendedName>
        <fullName evidence="6">Peptidase S1 domain-containing protein</fullName>
    </recommendedName>
</protein>
<dbReference type="PROSITE" id="PS50240">
    <property type="entry name" value="TRYPSIN_DOM"/>
    <property type="match status" value="1"/>
</dbReference>
<dbReference type="FunFam" id="2.40.10.10:FF:000068">
    <property type="entry name" value="transmembrane protease serine 2"/>
    <property type="match status" value="1"/>
</dbReference>
<dbReference type="PANTHER" id="PTHR24252:SF7">
    <property type="entry name" value="HYALIN"/>
    <property type="match status" value="1"/>
</dbReference>
<accession>A0A7J5Y8M7</accession>
<proteinExistence type="predicted"/>
<dbReference type="PANTHER" id="PTHR24252">
    <property type="entry name" value="ACROSIN-RELATED"/>
    <property type="match status" value="1"/>
</dbReference>
<reference evidence="7 8" key="1">
    <citation type="submission" date="2020-03" db="EMBL/GenBank/DDBJ databases">
        <title>Dissostichus mawsoni Genome sequencing and assembly.</title>
        <authorList>
            <person name="Park H."/>
        </authorList>
    </citation>
    <scope>NUCLEOTIDE SEQUENCE [LARGE SCALE GENOMIC DNA]</scope>
    <source>
        <strain evidence="7">DM0001</strain>
        <tissue evidence="7">Muscle</tissue>
    </source>
</reference>
<dbReference type="Pfam" id="PF00089">
    <property type="entry name" value="Trypsin"/>
    <property type="match status" value="1"/>
</dbReference>
<dbReference type="GO" id="GO:0006508">
    <property type="term" value="P:proteolysis"/>
    <property type="evidence" value="ECO:0007669"/>
    <property type="project" value="UniProtKB-KW"/>
</dbReference>
<dbReference type="InterPro" id="IPR001254">
    <property type="entry name" value="Trypsin_dom"/>
</dbReference>
<dbReference type="InterPro" id="IPR043504">
    <property type="entry name" value="Peptidase_S1_PA_chymotrypsin"/>
</dbReference>
<dbReference type="InterPro" id="IPR001314">
    <property type="entry name" value="Peptidase_S1A"/>
</dbReference>
<dbReference type="Gene3D" id="2.40.10.10">
    <property type="entry name" value="Trypsin-like serine proteases"/>
    <property type="match status" value="1"/>
</dbReference>
<evidence type="ECO:0000256" key="4">
    <source>
        <dbReference type="ARBA" id="ARBA00023157"/>
    </source>
</evidence>
<evidence type="ECO:0000313" key="7">
    <source>
        <dbReference type="EMBL" id="KAF3845816.1"/>
    </source>
</evidence>
<dbReference type="PRINTS" id="PR00722">
    <property type="entry name" value="CHYMOTRYPSIN"/>
</dbReference>
<dbReference type="Proteomes" id="UP000518266">
    <property type="component" value="Unassembled WGS sequence"/>
</dbReference>
<gene>
    <name evidence="7" type="ORF">F7725_002894</name>
</gene>
<dbReference type="InterPro" id="IPR018114">
    <property type="entry name" value="TRYPSIN_HIS"/>
</dbReference>
<sequence>MAFSRLVTVMLLIHAAGESSIIGGGDADKGKWPEMAFLKAITADGVHKWLCGATILNSDWVMTAAHCWDKHPNPDVHRSMVWVGTHELKKASARYHGILYFISHSKYKALNTGFQNDIGLIRLKKKLKLNGLVKTVTLPGADDIIPPSSECWIAGWGKIGASTPLPDPETLQELQIALVSQKVCKQQYAYLPPDVLCAGGKGENACDLWESWRLRADGRPGVFTEVSKHLPFINGYIHN</sequence>
<dbReference type="GO" id="GO:0004252">
    <property type="term" value="F:serine-type endopeptidase activity"/>
    <property type="evidence" value="ECO:0007669"/>
    <property type="project" value="InterPro"/>
</dbReference>
<evidence type="ECO:0000313" key="8">
    <source>
        <dbReference type="Proteomes" id="UP000518266"/>
    </source>
</evidence>
<keyword evidence="4" id="KW-1015">Disulfide bond</keyword>
<comment type="caution">
    <text evidence="7">The sequence shown here is derived from an EMBL/GenBank/DDBJ whole genome shotgun (WGS) entry which is preliminary data.</text>
</comment>
<evidence type="ECO:0000256" key="1">
    <source>
        <dbReference type="ARBA" id="ARBA00022670"/>
    </source>
</evidence>
<evidence type="ECO:0000256" key="2">
    <source>
        <dbReference type="ARBA" id="ARBA00022801"/>
    </source>
</evidence>
<organism evidence="7 8">
    <name type="scientific">Dissostichus mawsoni</name>
    <name type="common">Antarctic cod</name>
    <dbReference type="NCBI Taxonomy" id="36200"/>
    <lineage>
        <taxon>Eukaryota</taxon>
        <taxon>Metazoa</taxon>
        <taxon>Chordata</taxon>
        <taxon>Craniata</taxon>
        <taxon>Vertebrata</taxon>
        <taxon>Euteleostomi</taxon>
        <taxon>Actinopterygii</taxon>
        <taxon>Neopterygii</taxon>
        <taxon>Teleostei</taxon>
        <taxon>Neoteleostei</taxon>
        <taxon>Acanthomorphata</taxon>
        <taxon>Eupercaria</taxon>
        <taxon>Perciformes</taxon>
        <taxon>Notothenioidei</taxon>
        <taxon>Nototheniidae</taxon>
        <taxon>Dissostichus</taxon>
    </lineage>
</organism>
<keyword evidence="1" id="KW-0645">Protease</keyword>
<feature type="domain" description="Peptidase S1" evidence="6">
    <location>
        <begin position="21"/>
        <end position="238"/>
    </location>
</feature>
<keyword evidence="5" id="KW-0732">Signal</keyword>
<dbReference type="InterPro" id="IPR009003">
    <property type="entry name" value="Peptidase_S1_PA"/>
</dbReference>
<keyword evidence="2" id="KW-0378">Hydrolase</keyword>
<dbReference type="EMBL" id="JAAKFY010000014">
    <property type="protein sequence ID" value="KAF3845816.1"/>
    <property type="molecule type" value="Genomic_DNA"/>
</dbReference>
<feature type="chain" id="PRO_5029846626" description="Peptidase S1 domain-containing protein" evidence="5">
    <location>
        <begin position="28"/>
        <end position="239"/>
    </location>
</feature>
<dbReference type="PROSITE" id="PS00134">
    <property type="entry name" value="TRYPSIN_HIS"/>
    <property type="match status" value="1"/>
</dbReference>
<evidence type="ECO:0000259" key="6">
    <source>
        <dbReference type="PROSITE" id="PS50240"/>
    </source>
</evidence>
<keyword evidence="3" id="KW-0720">Serine protease</keyword>
<dbReference type="AlphaFoldDB" id="A0A7J5Y8M7"/>